<sequence length="143" mass="15784">MAATSSSSASGFDGLMNTVGEQSDDVFDALAGDFMKPKIQEVDQLLKLGVNVTVYSGQVGQHQQFPELSQNAHLLQQGGAVRHPGLRQVLQEPQLLLDTRSRTHASKRTTGACQQAITRACATAFRIRFLIWEWIVARRKISF</sequence>
<name>A0A3L6F0H6_MAIZE</name>
<gene>
    <name evidence="1" type="primary">SCPL51_8</name>
    <name evidence="1" type="ORF">Zm00014a_023217</name>
</gene>
<organism evidence="1">
    <name type="scientific">Zea mays</name>
    <name type="common">Maize</name>
    <dbReference type="NCBI Taxonomy" id="4577"/>
    <lineage>
        <taxon>Eukaryota</taxon>
        <taxon>Viridiplantae</taxon>
        <taxon>Streptophyta</taxon>
        <taxon>Embryophyta</taxon>
        <taxon>Tracheophyta</taxon>
        <taxon>Spermatophyta</taxon>
        <taxon>Magnoliopsida</taxon>
        <taxon>Liliopsida</taxon>
        <taxon>Poales</taxon>
        <taxon>Poaceae</taxon>
        <taxon>PACMAD clade</taxon>
        <taxon>Panicoideae</taxon>
        <taxon>Andropogonodae</taxon>
        <taxon>Andropogoneae</taxon>
        <taxon>Tripsacinae</taxon>
        <taxon>Zea</taxon>
    </lineage>
</organism>
<dbReference type="Proteomes" id="UP000251960">
    <property type="component" value="Chromosome 4"/>
</dbReference>
<keyword evidence="1" id="KW-0378">Hydrolase</keyword>
<keyword evidence="1" id="KW-0121">Carboxypeptidase</keyword>
<protein>
    <submittedName>
        <fullName evidence="1">Serine carboxypeptidase-like 51</fullName>
    </submittedName>
</protein>
<comment type="caution">
    <text evidence="1">The sequence shown here is derived from an EMBL/GenBank/DDBJ whole genome shotgun (WGS) entry which is preliminary data.</text>
</comment>
<dbReference type="EMBL" id="NCVQ01000005">
    <property type="protein sequence ID" value="PWZ25781.1"/>
    <property type="molecule type" value="Genomic_DNA"/>
</dbReference>
<keyword evidence="1" id="KW-0645">Protease</keyword>
<reference evidence="1" key="1">
    <citation type="journal article" date="2018" name="Nat. Genet.">
        <title>Extensive intraspecific gene order and gene structural variations between Mo17 and other maize genomes.</title>
        <authorList>
            <person name="Sun S."/>
            <person name="Zhou Y."/>
            <person name="Chen J."/>
            <person name="Shi J."/>
            <person name="Zhao H."/>
            <person name="Zhao H."/>
            <person name="Song W."/>
            <person name="Zhang M."/>
            <person name="Cui Y."/>
            <person name="Dong X."/>
            <person name="Liu H."/>
            <person name="Ma X."/>
            <person name="Jiao Y."/>
            <person name="Wang B."/>
            <person name="Wei X."/>
            <person name="Stein J.C."/>
            <person name="Glaubitz J.C."/>
            <person name="Lu F."/>
            <person name="Yu G."/>
            <person name="Liang C."/>
            <person name="Fengler K."/>
            <person name="Li B."/>
            <person name="Rafalski A."/>
            <person name="Schnable P.S."/>
            <person name="Ware D.H."/>
            <person name="Buckler E.S."/>
            <person name="Lai J."/>
        </authorList>
    </citation>
    <scope>NUCLEOTIDE SEQUENCE [LARGE SCALE GENOMIC DNA]</scope>
    <source>
        <tissue evidence="1">Seedling</tissue>
    </source>
</reference>
<evidence type="ECO:0000313" key="1">
    <source>
        <dbReference type="EMBL" id="PWZ25781.1"/>
    </source>
</evidence>
<accession>A0A3L6F0H6</accession>
<dbReference type="AlphaFoldDB" id="A0A3L6F0H6"/>
<proteinExistence type="predicted"/>
<dbReference type="GO" id="GO:0004180">
    <property type="term" value="F:carboxypeptidase activity"/>
    <property type="evidence" value="ECO:0007669"/>
    <property type="project" value="UniProtKB-KW"/>
</dbReference>